<dbReference type="PANTHER" id="PTHR43318:SF1">
    <property type="entry name" value="POLYSACCHARIDE BIOSYNTHESIS PROTEIN EPSC-RELATED"/>
    <property type="match status" value="1"/>
</dbReference>
<reference evidence="3 4" key="1">
    <citation type="submission" date="2019-02" db="EMBL/GenBank/DDBJ databases">
        <title>Apibacter muscae sp. nov.: a novel member of the house fly microbiota.</title>
        <authorList>
            <person name="Park R."/>
        </authorList>
    </citation>
    <scope>NUCLEOTIDE SEQUENCE [LARGE SCALE GENOMIC DNA]</scope>
    <source>
        <strain evidence="3 4">AL1</strain>
    </source>
</reference>
<name>A0A563DA10_9FLAO</name>
<dbReference type="PANTHER" id="PTHR43318">
    <property type="entry name" value="UDP-N-ACETYLGLUCOSAMINE 4,6-DEHYDRATASE"/>
    <property type="match status" value="1"/>
</dbReference>
<dbReference type="InterPro" id="IPR036291">
    <property type="entry name" value="NAD(P)-bd_dom_sf"/>
</dbReference>
<keyword evidence="4" id="KW-1185">Reference proteome</keyword>
<dbReference type="RefSeq" id="WP_146263167.1">
    <property type="nucleotide sequence ID" value="NZ_SELG01000042.1"/>
</dbReference>
<gene>
    <name evidence="3" type="ORF">ETU09_09370</name>
</gene>
<dbReference type="InterPro" id="IPR003869">
    <property type="entry name" value="Polysac_CapD-like"/>
</dbReference>
<evidence type="ECO:0000313" key="4">
    <source>
        <dbReference type="Proteomes" id="UP000319499"/>
    </source>
</evidence>
<dbReference type="Proteomes" id="UP000319499">
    <property type="component" value="Unassembled WGS sequence"/>
</dbReference>
<accession>A0A563DA10</accession>
<evidence type="ECO:0000259" key="2">
    <source>
        <dbReference type="Pfam" id="PF02719"/>
    </source>
</evidence>
<dbReference type="OrthoDB" id="9803111at2"/>
<dbReference type="InterPro" id="IPR051203">
    <property type="entry name" value="Polysaccharide_Synthase-Rel"/>
</dbReference>
<dbReference type="Pfam" id="PF02719">
    <property type="entry name" value="Polysacc_synt_2"/>
    <property type="match status" value="1"/>
</dbReference>
<proteinExistence type="inferred from homology"/>
<comment type="caution">
    <text evidence="3">The sequence shown here is derived from an EMBL/GenBank/DDBJ whole genome shotgun (WGS) entry which is preliminary data.</text>
</comment>
<sequence length="348" mass="40479">MFDFKKEDSIIINNKTVFFDELFKKKIDYSILNYSFFENKIILVTGGGTIGSSLIKYLLLQNVKKIILVDHSEYAIFNLHLDLKQNINLNKIKFLLGDIRNTSFIDEIFKKFTINIVYHTAAYKHINILEDNMTEAITNNIDGTINLLNISLINNIDQFIYISTDKAVNPINKMGITKRIAELKLLDKIIYTNNSFIKIIRFGNVFNSSGSVFPIFKYQIENNKNLTITDSNMKRYFISKFQAARGLMEISNPSNPSGIYLLNMQESHKILIILLELLKKLDLEYLTKDIYITSNTKDHEKLEEELYYPYELIENCNNLFSKLKLELELNSKNEINAELINLYGILKK</sequence>
<feature type="domain" description="Polysaccharide biosynthesis protein CapD-like" evidence="2">
    <location>
        <begin position="42"/>
        <end position="312"/>
    </location>
</feature>
<organism evidence="3 4">
    <name type="scientific">Apibacter muscae</name>
    <dbReference type="NCBI Taxonomy" id="2509004"/>
    <lineage>
        <taxon>Bacteria</taxon>
        <taxon>Pseudomonadati</taxon>
        <taxon>Bacteroidota</taxon>
        <taxon>Flavobacteriia</taxon>
        <taxon>Flavobacteriales</taxon>
        <taxon>Weeksellaceae</taxon>
        <taxon>Apibacter</taxon>
    </lineage>
</organism>
<dbReference type="Gene3D" id="3.40.50.720">
    <property type="entry name" value="NAD(P)-binding Rossmann-like Domain"/>
    <property type="match status" value="1"/>
</dbReference>
<evidence type="ECO:0000313" key="3">
    <source>
        <dbReference type="EMBL" id="TWP26761.1"/>
    </source>
</evidence>
<evidence type="ECO:0000256" key="1">
    <source>
        <dbReference type="ARBA" id="ARBA00007430"/>
    </source>
</evidence>
<comment type="similarity">
    <text evidence="1">Belongs to the polysaccharide synthase family.</text>
</comment>
<dbReference type="EMBL" id="SELH01000025">
    <property type="protein sequence ID" value="TWP26761.1"/>
    <property type="molecule type" value="Genomic_DNA"/>
</dbReference>
<protein>
    <submittedName>
        <fullName evidence="3">NAD-dependent epimerase/dehydratase family protein</fullName>
    </submittedName>
</protein>
<dbReference type="AlphaFoldDB" id="A0A563DA10"/>
<dbReference type="SUPFAM" id="SSF51735">
    <property type="entry name" value="NAD(P)-binding Rossmann-fold domains"/>
    <property type="match status" value="1"/>
</dbReference>